<dbReference type="InterPro" id="IPR014710">
    <property type="entry name" value="RmlC-like_jellyroll"/>
</dbReference>
<reference evidence="2" key="1">
    <citation type="submission" date="2019-03" db="EMBL/GenBank/DDBJ databases">
        <authorList>
            <person name="Hao L."/>
        </authorList>
    </citation>
    <scope>NUCLEOTIDE SEQUENCE</scope>
</reference>
<dbReference type="PROSITE" id="PS50042">
    <property type="entry name" value="CNMP_BINDING_3"/>
    <property type="match status" value="1"/>
</dbReference>
<dbReference type="Pfam" id="PF00027">
    <property type="entry name" value="cNMP_binding"/>
    <property type="match status" value="1"/>
</dbReference>
<dbReference type="PANTHER" id="PTHR47823">
    <property type="entry name" value="ION_TRANS DOMAIN-CONTAINING PROTEIN"/>
    <property type="match status" value="1"/>
</dbReference>
<sequence>MKKPVSSEKDPKVLLRQAEKAAASGEVEKSLGLFESSIRGYLRERKPFKALAAAKVAKTSLGKHPRVHALLIRLFRSLDLKGDLQKELEESCTTLKKDEVPIFKGLTGEEFIELLEIVHLVDVGKGRSLFRQHDTGEDIYLVLDGTLGVYRNGELMSVLLPGDVFGELGFFLQASRSATVRALGKSRLARIPAQDLRPLCRRFAGLRESLEALYHERILIKAGEELRHNPLADPKHDSLTTIRFSRGQVINFDGPADFTIVKHGIVEIDLDEKGVKTKRFLRPGHVVERFFGPARANTDVELIRARIDLLGRETDEG</sequence>
<evidence type="ECO:0000259" key="1">
    <source>
        <dbReference type="PROSITE" id="PS50042"/>
    </source>
</evidence>
<feature type="domain" description="Cyclic nucleotide-binding" evidence="1">
    <location>
        <begin position="102"/>
        <end position="217"/>
    </location>
</feature>
<proteinExistence type="predicted"/>
<gene>
    <name evidence="2" type="ORF">SCFA_590026</name>
</gene>
<dbReference type="InterPro" id="IPR000595">
    <property type="entry name" value="cNMP-bd_dom"/>
</dbReference>
<dbReference type="PANTHER" id="PTHR47823:SF9">
    <property type="entry name" value="CHROMOSOME UNDETERMINED SCAFFOLD_10, WHOLE GENOME SHOTGUN SEQUENCE"/>
    <property type="match status" value="1"/>
</dbReference>
<dbReference type="AlphaFoldDB" id="A0A485M4I6"/>
<dbReference type="InterPro" id="IPR018490">
    <property type="entry name" value="cNMP-bd_dom_sf"/>
</dbReference>
<accession>A0A485M4I6</accession>
<evidence type="ECO:0000313" key="2">
    <source>
        <dbReference type="EMBL" id="VFU16917.1"/>
    </source>
</evidence>
<protein>
    <submittedName>
        <fullName evidence="2">Cyclic nucleotide-binding domain protein</fullName>
    </submittedName>
</protein>
<dbReference type="SUPFAM" id="SSF51206">
    <property type="entry name" value="cAMP-binding domain-like"/>
    <property type="match status" value="1"/>
</dbReference>
<organism evidence="2">
    <name type="scientific">anaerobic digester metagenome</name>
    <dbReference type="NCBI Taxonomy" id="1263854"/>
    <lineage>
        <taxon>unclassified sequences</taxon>
        <taxon>metagenomes</taxon>
        <taxon>ecological metagenomes</taxon>
    </lineage>
</organism>
<dbReference type="EMBL" id="CAADRM010000124">
    <property type="protein sequence ID" value="VFU16917.1"/>
    <property type="molecule type" value="Genomic_DNA"/>
</dbReference>
<dbReference type="SMART" id="SM00100">
    <property type="entry name" value="cNMP"/>
    <property type="match status" value="1"/>
</dbReference>
<name>A0A485M4I6_9ZZZZ</name>
<dbReference type="CDD" id="cd00038">
    <property type="entry name" value="CAP_ED"/>
    <property type="match status" value="1"/>
</dbReference>
<dbReference type="Gene3D" id="2.60.120.10">
    <property type="entry name" value="Jelly Rolls"/>
    <property type="match status" value="1"/>
</dbReference>